<reference evidence="2" key="1">
    <citation type="journal article" date="2021" name="Open Biol.">
        <title>Shared evolutionary footprints suggest mitochondrial oxidative damage underlies multiple complex I losses in fungi.</title>
        <authorList>
            <person name="Schikora-Tamarit M.A."/>
            <person name="Marcet-Houben M."/>
            <person name="Nosek J."/>
            <person name="Gabaldon T."/>
        </authorList>
    </citation>
    <scope>NUCLEOTIDE SEQUENCE</scope>
    <source>
        <strain evidence="2">CBS2887</strain>
    </source>
</reference>
<accession>A0A9P8TRX8</accession>
<sequence>MALRPNEDVRLLVRLGIGVIELGLVVVTVGMRLLRVLVLATLCWIRSVRPIVDFLLLTVSEVGFVRLIRVAPVNDCLAADILLLLFDIVDDGCIAVPWLLLLLLLLLLLSL</sequence>
<feature type="transmembrane region" description="Helical" evidence="1">
    <location>
        <begin position="12"/>
        <end position="31"/>
    </location>
</feature>
<gene>
    <name evidence="2" type="ORF">WICPIJ_000446</name>
</gene>
<feature type="transmembrane region" description="Helical" evidence="1">
    <location>
        <begin position="81"/>
        <end position="109"/>
    </location>
</feature>
<evidence type="ECO:0000256" key="1">
    <source>
        <dbReference type="SAM" id="Phobius"/>
    </source>
</evidence>
<keyword evidence="1" id="KW-1133">Transmembrane helix</keyword>
<proteinExistence type="predicted"/>
<name>A0A9P8TRX8_WICPI</name>
<organism evidence="2 3">
    <name type="scientific">Wickerhamomyces pijperi</name>
    <name type="common">Yeast</name>
    <name type="synonym">Pichia pijperi</name>
    <dbReference type="NCBI Taxonomy" id="599730"/>
    <lineage>
        <taxon>Eukaryota</taxon>
        <taxon>Fungi</taxon>
        <taxon>Dikarya</taxon>
        <taxon>Ascomycota</taxon>
        <taxon>Saccharomycotina</taxon>
        <taxon>Saccharomycetes</taxon>
        <taxon>Phaffomycetales</taxon>
        <taxon>Wickerhamomycetaceae</taxon>
        <taxon>Wickerhamomyces</taxon>
    </lineage>
</organism>
<keyword evidence="3" id="KW-1185">Reference proteome</keyword>
<evidence type="ECO:0000313" key="2">
    <source>
        <dbReference type="EMBL" id="KAH3688565.1"/>
    </source>
</evidence>
<protein>
    <submittedName>
        <fullName evidence="2">Uncharacterized protein</fullName>
    </submittedName>
</protein>
<dbReference type="Proteomes" id="UP000774326">
    <property type="component" value="Unassembled WGS sequence"/>
</dbReference>
<dbReference type="AlphaFoldDB" id="A0A9P8TRX8"/>
<keyword evidence="1" id="KW-0472">Membrane</keyword>
<keyword evidence="1" id="KW-0812">Transmembrane</keyword>
<dbReference type="EMBL" id="JAEUBG010000270">
    <property type="protein sequence ID" value="KAH3688565.1"/>
    <property type="molecule type" value="Genomic_DNA"/>
</dbReference>
<reference evidence="2" key="2">
    <citation type="submission" date="2021-01" db="EMBL/GenBank/DDBJ databases">
        <authorList>
            <person name="Schikora-Tamarit M.A."/>
        </authorList>
    </citation>
    <scope>NUCLEOTIDE SEQUENCE</scope>
    <source>
        <strain evidence="2">CBS2887</strain>
    </source>
</reference>
<comment type="caution">
    <text evidence="2">The sequence shown here is derived from an EMBL/GenBank/DDBJ whole genome shotgun (WGS) entry which is preliminary data.</text>
</comment>
<evidence type="ECO:0000313" key="3">
    <source>
        <dbReference type="Proteomes" id="UP000774326"/>
    </source>
</evidence>